<evidence type="ECO:0000313" key="3">
    <source>
        <dbReference type="Proteomes" id="UP001371305"/>
    </source>
</evidence>
<dbReference type="CDD" id="cd03443">
    <property type="entry name" value="PaaI_thioesterase"/>
    <property type="match status" value="1"/>
</dbReference>
<organism evidence="2 3">
    <name type="scientific">Luteolibacter soli</name>
    <dbReference type="NCBI Taxonomy" id="3135280"/>
    <lineage>
        <taxon>Bacteria</taxon>
        <taxon>Pseudomonadati</taxon>
        <taxon>Verrucomicrobiota</taxon>
        <taxon>Verrucomicrobiia</taxon>
        <taxon>Verrucomicrobiales</taxon>
        <taxon>Verrucomicrobiaceae</taxon>
        <taxon>Luteolibacter</taxon>
    </lineage>
</organism>
<name>A0ABU9ARL0_9BACT</name>
<feature type="domain" description="Thioesterase putative" evidence="1">
    <location>
        <begin position="5"/>
        <end position="143"/>
    </location>
</feature>
<protein>
    <submittedName>
        <fullName evidence="2">YiiD C-terminal domain-containing protein</fullName>
    </submittedName>
</protein>
<reference evidence="2 3" key="1">
    <citation type="submission" date="2024-04" db="EMBL/GenBank/DDBJ databases">
        <title>Luteolibacter sp. isolated from soil.</title>
        <authorList>
            <person name="An J."/>
        </authorList>
    </citation>
    <scope>NUCLEOTIDE SEQUENCE [LARGE SCALE GENOMIC DNA]</scope>
    <source>
        <strain evidence="2 3">Y139</strain>
    </source>
</reference>
<dbReference type="InterPro" id="IPR029069">
    <property type="entry name" value="HotDog_dom_sf"/>
</dbReference>
<keyword evidence="3" id="KW-1185">Reference proteome</keyword>
<dbReference type="InterPro" id="IPR012660">
    <property type="entry name" value="YiiD_C"/>
</dbReference>
<accession>A0ABU9ARL0</accession>
<sequence length="144" mass="15809">MSPAEIEAFLHEKIPLAQAMGVRVESSEGEAFILTAPLEPNHNHLGTAFGGSLAALATLTGYACLWHALDDRDAHVVIRRSELDYRYPVRSTLRAICKRPVEAKLSAFRSTFSKAGKARITLEVTIEQEGQVCLGFRGVFVAIR</sequence>
<dbReference type="Proteomes" id="UP001371305">
    <property type="component" value="Unassembled WGS sequence"/>
</dbReference>
<dbReference type="EMBL" id="JBBUKT010000001">
    <property type="protein sequence ID" value="MEK7949801.1"/>
    <property type="molecule type" value="Genomic_DNA"/>
</dbReference>
<gene>
    <name evidence="2" type="ORF">WKV53_04825</name>
</gene>
<dbReference type="SUPFAM" id="SSF54637">
    <property type="entry name" value="Thioesterase/thiol ester dehydrase-isomerase"/>
    <property type="match status" value="1"/>
</dbReference>
<dbReference type="NCBIfam" id="TIGR02447">
    <property type="entry name" value="yiiD_Cterm"/>
    <property type="match status" value="1"/>
</dbReference>
<evidence type="ECO:0000313" key="2">
    <source>
        <dbReference type="EMBL" id="MEK7949801.1"/>
    </source>
</evidence>
<comment type="caution">
    <text evidence="2">The sequence shown here is derived from an EMBL/GenBank/DDBJ whole genome shotgun (WGS) entry which is preliminary data.</text>
</comment>
<proteinExistence type="predicted"/>
<dbReference type="Pfam" id="PF09500">
    <property type="entry name" value="YiiD_C"/>
    <property type="match status" value="1"/>
</dbReference>
<dbReference type="Gene3D" id="3.10.129.10">
    <property type="entry name" value="Hotdog Thioesterase"/>
    <property type="match status" value="1"/>
</dbReference>
<dbReference type="RefSeq" id="WP_341403217.1">
    <property type="nucleotide sequence ID" value="NZ_JBBUKT010000001.1"/>
</dbReference>
<evidence type="ECO:0000259" key="1">
    <source>
        <dbReference type="Pfam" id="PF09500"/>
    </source>
</evidence>